<keyword evidence="3" id="KW-1185">Reference proteome</keyword>
<dbReference type="KEGG" id="vg:36841044"/>
<name>A0A2U9QHP5_9POXV</name>
<dbReference type="GeneID" id="36841044"/>
<protein>
    <submittedName>
        <fullName evidence="2">Telomere-binding protein</fullName>
    </submittedName>
</protein>
<dbReference type="InterPro" id="IPR007674">
    <property type="entry name" value="Poxvirus_F5/I6_dom"/>
</dbReference>
<feature type="domain" description="Poxvirus F5/Telomere-binding protein I6" evidence="1">
    <location>
        <begin position="30"/>
        <end position="345"/>
    </location>
</feature>
<accession>A0A2U9QHP5</accession>
<dbReference type="OrthoDB" id="4351at10239"/>
<dbReference type="GO" id="GO:0016032">
    <property type="term" value="P:viral process"/>
    <property type="evidence" value="ECO:0007669"/>
    <property type="project" value="InterPro"/>
</dbReference>
<evidence type="ECO:0000259" key="1">
    <source>
        <dbReference type="Pfam" id="PF04595"/>
    </source>
</evidence>
<gene>
    <name evidence="2" type="primary">SOPV-ELK-047</name>
</gene>
<dbReference type="EMBL" id="MH427217">
    <property type="protein sequence ID" value="AWU47092.1"/>
    <property type="molecule type" value="Genomic_DNA"/>
</dbReference>
<dbReference type="RefSeq" id="YP_009480585.1">
    <property type="nucleotide sequence ID" value="NC_037656.1"/>
</dbReference>
<proteinExistence type="predicted"/>
<evidence type="ECO:0000313" key="3">
    <source>
        <dbReference type="Proteomes" id="UP000249273"/>
    </source>
</evidence>
<dbReference type="Proteomes" id="UP000249273">
    <property type="component" value="Segment"/>
</dbReference>
<dbReference type="Pfam" id="PF04595">
    <property type="entry name" value="Pox_I6"/>
    <property type="match status" value="1"/>
</dbReference>
<sequence>MNQFIKNAACKIRKPSFNINDTISTISLRQCTVHFNFLAFYYNNDNLFQKSSNTIDDVTKSLIVMESYKYEYQVLKKLVKNIRLFPSIYVSDLFFLPIGWLMGDGVSPTTHAAIKFVYQGRSNTVEKRIRESMQKYPINNIDFLHTNDTFSIPAFEVPNISPTVLVTFYPPDPKNSLAILFFGRSGEVHCGIVYTFDREYLHDAISYLRRISSDMYILHDDIGRFNYVTLTGNKEPMIDTNIQVTAICEIEHELDVSKLIPSRLSIDVTTFVTKKLIHILDLPSKTEIQCINKNGMDLITHIGGKKLDVLLVIVKDKFLKDTVFDGVFEKENIIWRGIYTYRILKSSFNSPKLNLNKSTSCSIHRQLSISPTTFITRAYSDIV</sequence>
<reference evidence="2" key="1">
    <citation type="submission" date="2018-05" db="EMBL/GenBank/DDBJ databases">
        <title>Complete Genome Sequence of a Novel Sea Otter Poxvirus.</title>
        <authorList>
            <person name="Jacob J.M."/>
            <person name="Subramaniam K."/>
            <person name="Tu S.-L."/>
            <person name="Nielsen O."/>
            <person name="Tuomi P.A."/>
            <person name="Upton C."/>
            <person name="Waltzek T.B."/>
        </authorList>
    </citation>
    <scope>NUCLEOTIDE SEQUENCE [LARGE SCALE GENOMIC DNA]</scope>
    <source>
        <strain evidence="2">ELK</strain>
    </source>
</reference>
<organism evidence="2">
    <name type="scientific">Sea otter poxvirus</name>
    <dbReference type="NCBI Taxonomy" id="1416741"/>
    <lineage>
        <taxon>Viruses</taxon>
        <taxon>Varidnaviria</taxon>
        <taxon>Bamfordvirae</taxon>
        <taxon>Nucleocytoviricota</taxon>
        <taxon>Pokkesviricetes</taxon>
        <taxon>Chitovirales</taxon>
        <taxon>Poxviridae</taxon>
        <taxon>Chordopoxvirinae</taxon>
        <taxon>Mustelpoxvirus</taxon>
        <taxon>Mustelpoxvirus seaotterpox</taxon>
        <taxon>Sea otterpox virus</taxon>
    </lineage>
</organism>
<evidence type="ECO:0000313" key="2">
    <source>
        <dbReference type="EMBL" id="AWU47092.1"/>
    </source>
</evidence>